<evidence type="ECO:0000313" key="6">
    <source>
        <dbReference type="Proteomes" id="UP000008311"/>
    </source>
</evidence>
<keyword evidence="6" id="KW-1185">Reference proteome</keyword>
<dbReference type="Pfam" id="PF23559">
    <property type="entry name" value="WHD_DRP"/>
    <property type="match status" value="1"/>
</dbReference>
<organism evidence="5 6">
    <name type="scientific">Ricinus communis</name>
    <name type="common">Castor bean</name>
    <dbReference type="NCBI Taxonomy" id="3988"/>
    <lineage>
        <taxon>Eukaryota</taxon>
        <taxon>Viridiplantae</taxon>
        <taxon>Streptophyta</taxon>
        <taxon>Embryophyta</taxon>
        <taxon>Tracheophyta</taxon>
        <taxon>Spermatophyta</taxon>
        <taxon>Magnoliopsida</taxon>
        <taxon>eudicotyledons</taxon>
        <taxon>Gunneridae</taxon>
        <taxon>Pentapetalae</taxon>
        <taxon>rosids</taxon>
        <taxon>fabids</taxon>
        <taxon>Malpighiales</taxon>
        <taxon>Euphorbiaceae</taxon>
        <taxon>Acalyphoideae</taxon>
        <taxon>Acalypheae</taxon>
        <taxon>Ricinus</taxon>
    </lineage>
</organism>
<evidence type="ECO:0000259" key="3">
    <source>
        <dbReference type="Pfam" id="PF23559"/>
    </source>
</evidence>
<proteinExistence type="predicted"/>
<dbReference type="InParanoid" id="B9RZL0"/>
<protein>
    <submittedName>
        <fullName evidence="5">Uncharacterized protein</fullName>
    </submittedName>
</protein>
<sequence length="215" mass="24250">MAIMNNIVLNCSIFVCELYFRDLVARSLFQRSSGNTLSYVMHDLVHDLAQFVSGEFCCWLEGDNSHCITERTRHLSYSQSDWVPWNTFKTFEELPADMHKLANLSHLDLTGTNIKEMPAHMGKLKRLQTLALFSVGKQSGTSIGELKQLNDLGGKISILELQNVKGPVETLGVSLKDKKHLEGLRLEWSSNSGDDSRKDRDVLEKLQPHTSLKSS</sequence>
<evidence type="ECO:0000256" key="2">
    <source>
        <dbReference type="SAM" id="MobiDB-lite"/>
    </source>
</evidence>
<dbReference type="EMBL" id="EQ973835">
    <property type="protein sequence ID" value="EEF43043.1"/>
    <property type="molecule type" value="Genomic_DNA"/>
</dbReference>
<dbReference type="InterPro" id="IPR056789">
    <property type="entry name" value="LRR_R13L1-DRL21"/>
</dbReference>
<dbReference type="InterPro" id="IPR058922">
    <property type="entry name" value="WHD_DRP"/>
</dbReference>
<dbReference type="Pfam" id="PF25019">
    <property type="entry name" value="LRR_R13L1-DRL21"/>
    <property type="match status" value="1"/>
</dbReference>
<feature type="region of interest" description="Disordered" evidence="2">
    <location>
        <begin position="188"/>
        <end position="215"/>
    </location>
</feature>
<feature type="domain" description="Disease resistance protein winged helix" evidence="3">
    <location>
        <begin position="15"/>
        <end position="49"/>
    </location>
</feature>
<name>B9RZL0_RICCO</name>
<feature type="compositionally biased region" description="Basic and acidic residues" evidence="2">
    <location>
        <begin position="194"/>
        <end position="207"/>
    </location>
</feature>
<dbReference type="PANTHER" id="PTHR47186">
    <property type="entry name" value="LEUCINE-RICH REPEAT-CONTAINING PROTEIN 57"/>
    <property type="match status" value="1"/>
</dbReference>
<reference evidence="6" key="1">
    <citation type="journal article" date="2010" name="Nat. Biotechnol.">
        <title>Draft genome sequence of the oilseed species Ricinus communis.</title>
        <authorList>
            <person name="Chan A.P."/>
            <person name="Crabtree J."/>
            <person name="Zhao Q."/>
            <person name="Lorenzi H."/>
            <person name="Orvis J."/>
            <person name="Puiu D."/>
            <person name="Melake-Berhan A."/>
            <person name="Jones K.M."/>
            <person name="Redman J."/>
            <person name="Chen G."/>
            <person name="Cahoon E.B."/>
            <person name="Gedil M."/>
            <person name="Stanke M."/>
            <person name="Haas B.J."/>
            <person name="Wortman J.R."/>
            <person name="Fraser-Liggett C.M."/>
            <person name="Ravel J."/>
            <person name="Rabinowicz P.D."/>
        </authorList>
    </citation>
    <scope>NUCLEOTIDE SEQUENCE [LARGE SCALE GENOMIC DNA]</scope>
    <source>
        <strain evidence="6">cv. Hale</strain>
    </source>
</reference>
<keyword evidence="1" id="KW-0677">Repeat</keyword>
<dbReference type="InterPro" id="IPR032675">
    <property type="entry name" value="LRR_dom_sf"/>
</dbReference>
<evidence type="ECO:0000259" key="4">
    <source>
        <dbReference type="Pfam" id="PF25019"/>
    </source>
</evidence>
<dbReference type="SUPFAM" id="SSF52058">
    <property type="entry name" value="L domain-like"/>
    <property type="match status" value="1"/>
</dbReference>
<evidence type="ECO:0000256" key="1">
    <source>
        <dbReference type="ARBA" id="ARBA00022737"/>
    </source>
</evidence>
<feature type="domain" description="R13L1/DRL21-like LRR repeat region" evidence="4">
    <location>
        <begin position="143"/>
        <end position="214"/>
    </location>
</feature>
<accession>B9RZL0</accession>
<dbReference type="STRING" id="3988.B9RZL0"/>
<dbReference type="eggNOG" id="KOG4658">
    <property type="taxonomic scope" value="Eukaryota"/>
</dbReference>
<dbReference type="PANTHER" id="PTHR47186:SF18">
    <property type="entry name" value="RX N-TERMINAL DOMAIN-CONTAINING PROTEIN"/>
    <property type="match status" value="1"/>
</dbReference>
<gene>
    <name evidence="5" type="ORF">RCOM_0999580</name>
</gene>
<dbReference type="Proteomes" id="UP000008311">
    <property type="component" value="Unassembled WGS sequence"/>
</dbReference>
<evidence type="ECO:0000313" key="5">
    <source>
        <dbReference type="EMBL" id="EEF43043.1"/>
    </source>
</evidence>
<dbReference type="AlphaFoldDB" id="B9RZL0"/>
<dbReference type="Gene3D" id="3.80.10.10">
    <property type="entry name" value="Ribonuclease Inhibitor"/>
    <property type="match status" value="1"/>
</dbReference>